<keyword evidence="2" id="KW-1185">Reference proteome</keyword>
<accession>A0A4Q7VY98</accession>
<dbReference type="EMBL" id="SHKR01000018">
    <property type="protein sequence ID" value="RZU01690.1"/>
    <property type="molecule type" value="Genomic_DNA"/>
</dbReference>
<gene>
    <name evidence="1" type="ORF">EV645_7785</name>
</gene>
<evidence type="ECO:0000313" key="2">
    <source>
        <dbReference type="Proteomes" id="UP000292027"/>
    </source>
</evidence>
<dbReference type="AlphaFoldDB" id="A0A4Q7VY98"/>
<reference evidence="1 2" key="1">
    <citation type="journal article" date="2015" name="Stand. Genomic Sci.">
        <title>Genomic Encyclopedia of Bacterial and Archaeal Type Strains, Phase III: the genomes of soil and plant-associated and newly described type strains.</title>
        <authorList>
            <person name="Whitman W.B."/>
            <person name="Woyke T."/>
            <person name="Klenk H.P."/>
            <person name="Zhou Y."/>
            <person name="Lilburn T.G."/>
            <person name="Beck B.J."/>
            <person name="De Vos P."/>
            <person name="Vandamme P."/>
            <person name="Eisen J.A."/>
            <person name="Garrity G."/>
            <person name="Hugenholtz P."/>
            <person name="Kyrpides N.C."/>
        </authorList>
    </citation>
    <scope>NUCLEOTIDE SEQUENCE [LARGE SCALE GENOMIC DNA]</scope>
    <source>
        <strain evidence="1 2">VKM Ac-2540</strain>
    </source>
</reference>
<name>A0A4Q7VY98_9ACTN</name>
<proteinExistence type="predicted"/>
<protein>
    <submittedName>
        <fullName evidence="1">SIR2-like protein</fullName>
    </submittedName>
</protein>
<dbReference type="Pfam" id="PF13289">
    <property type="entry name" value="SIR2_2"/>
    <property type="match status" value="1"/>
</dbReference>
<comment type="caution">
    <text evidence="1">The sequence shown here is derived from an EMBL/GenBank/DDBJ whole genome shotgun (WGS) entry which is preliminary data.</text>
</comment>
<evidence type="ECO:0000313" key="1">
    <source>
        <dbReference type="EMBL" id="RZU01690.1"/>
    </source>
</evidence>
<dbReference type="Proteomes" id="UP000292027">
    <property type="component" value="Unassembled WGS sequence"/>
</dbReference>
<sequence>MPGVPAWQVTPHGRRSLSEVATAAETDSQAARLVLLVGAGVDQSLNRRPGWTDLLGDVAKAGNLQFNKSQLNAVSIRWPMESAEALRITLGPTGYTDGIRKAVPFIPGEEAAATPLAKAITRLVSGGVSLIVSLNYTDDLIDVLRTNLPADFAVRVIERTELSAWPLGQLFQPPKNQVNVLRLHGAIPFDGVVGEPVVLSRSTYDAALSAESPYRAILSRLFEDYVVLSVGVSWNDVALRDAAATVRRKLPIARPMHYATLQQVGTTRDWWEQRALTASYGVRPLYFKEYDEVAQILDSIADLAVGLRTPTADSPLEDIASWLDHVGDYESRQQSSWFAQVSGAGTPNWKAMVNAIRRACSGDTMDPDLWLACARIESHLRHFLWFWLPISERSATRKTLWTGIAKSWSSFGATAQNELWNSDQLQAALSWRSQSPAPTSRALLQFAIGAHEVMGPGKQVPVVDEWRSRLSNLARTGGNSITAKRSRLAKQVWTGPASPKLLADVQKAYWEGIEAKVALDLVETRIKEEAAARTTVVHGRSPTMRDWPDSLRAELFGQCDHVRELARVVGSTRREVGAIVLASFFIPADQAEGYLIAAYRRMTEMSAGRPEPTATWAVIIGLIAAYSDQASGVEDARLVPVLCEWLQDKCGRIPLDEPIADAVEQVYLVFWSRFHRRAAELAVSVAKSLLPTAG</sequence>
<organism evidence="1 2">
    <name type="scientific">Kribbella rubisoli</name>
    <dbReference type="NCBI Taxonomy" id="3075929"/>
    <lineage>
        <taxon>Bacteria</taxon>
        <taxon>Bacillati</taxon>
        <taxon>Actinomycetota</taxon>
        <taxon>Actinomycetes</taxon>
        <taxon>Propionibacteriales</taxon>
        <taxon>Kribbellaceae</taxon>
        <taxon>Kribbella</taxon>
    </lineage>
</organism>